<dbReference type="SUPFAM" id="SSF56112">
    <property type="entry name" value="Protein kinase-like (PK-like)"/>
    <property type="match status" value="1"/>
</dbReference>
<sequence>MPLLITGAADAGLMELPWDLPLSAWPEERIAALPRGLSRHVVRFVRHGDGVLAVKETNPEIAHREFHMLRELERMEAPCVKPVAVVTGRRTSYGEELSAALVTEHLAFSLPYRALFSTALRRGTLTRLIDALSVLVVRLHLAGFYWGDVSLSNALFRRDASEFSAYLVDAETGDLHPRLTDGQREYDLDTATTNIVGELLDLQESEDLDESVDPFDIGTRLEGRYRELWTTLTSAETITSNVPFYVAERVRALNALGFDLGEIDMQQTADGTALTLRPKVVDAGFHSRRLMRLTGLDVQENQARRLLNDIDEYRVVREDRQGVSADETFVAHEWLTHIFEPTVRAVPRKLRGKLEPAQVFHEVLDHRWYLAQSAGHDVPMPVATASYVKNILPTKADEQAVLGLSLAEMTAELPALTAEVGTSYAVSDPYANDNTHGWGGVPEPEEATGEIPTVTRVSTKVAAPQRKARTAAERSARSAEEERGTLDAGSADDEPERAEAEGA</sequence>
<name>A0AA96FE66_9MICO</name>
<dbReference type="Pfam" id="PF13224">
    <property type="entry name" value="DUF4032"/>
    <property type="match status" value="1"/>
</dbReference>
<dbReference type="InterPro" id="IPR011009">
    <property type="entry name" value="Kinase-like_dom_sf"/>
</dbReference>
<evidence type="ECO:0000256" key="1">
    <source>
        <dbReference type="SAM" id="MobiDB-lite"/>
    </source>
</evidence>
<feature type="region of interest" description="Disordered" evidence="1">
    <location>
        <begin position="435"/>
        <end position="503"/>
    </location>
</feature>
<evidence type="ECO:0000259" key="2">
    <source>
        <dbReference type="Pfam" id="PF13224"/>
    </source>
</evidence>
<evidence type="ECO:0000313" key="3">
    <source>
        <dbReference type="EMBL" id="WNM27859.1"/>
    </source>
</evidence>
<feature type="domain" description="DUF4032" evidence="2">
    <location>
        <begin position="227"/>
        <end position="392"/>
    </location>
</feature>
<protein>
    <submittedName>
        <fullName evidence="3">DUF4032 domain-containing protein</fullName>
    </submittedName>
</protein>
<accession>A0AA96FE66</accession>
<dbReference type="InterPro" id="IPR025111">
    <property type="entry name" value="DUF4032"/>
</dbReference>
<gene>
    <name evidence="3" type="ORF">RN607_02305</name>
</gene>
<reference evidence="3" key="1">
    <citation type="submission" date="2023-09" db="EMBL/GenBank/DDBJ databases">
        <title>Demequina sp. a novel bacteria isolated from Capsicum annuum.</title>
        <authorList>
            <person name="Humaira Z."/>
            <person name="Lee J."/>
            <person name="Cho D."/>
        </authorList>
    </citation>
    <scope>NUCLEOTIDE SEQUENCE</scope>
    <source>
        <strain evidence="3">PMTSA13</strain>
    </source>
</reference>
<organism evidence="3">
    <name type="scientific">Demequina capsici</name>
    <dbReference type="NCBI Taxonomy" id="3075620"/>
    <lineage>
        <taxon>Bacteria</taxon>
        <taxon>Bacillati</taxon>
        <taxon>Actinomycetota</taxon>
        <taxon>Actinomycetes</taxon>
        <taxon>Micrococcales</taxon>
        <taxon>Demequinaceae</taxon>
        <taxon>Demequina</taxon>
    </lineage>
</organism>
<dbReference type="EMBL" id="CP134880">
    <property type="protein sequence ID" value="WNM27859.1"/>
    <property type="molecule type" value="Genomic_DNA"/>
</dbReference>
<proteinExistence type="predicted"/>
<dbReference type="KEGG" id="dcp:RN607_02305"/>
<dbReference type="Proteomes" id="UP001303408">
    <property type="component" value="Chromosome"/>
</dbReference>
<dbReference type="RefSeq" id="WP_313544052.1">
    <property type="nucleotide sequence ID" value="NZ_CP134880.1"/>
</dbReference>
<dbReference type="AlphaFoldDB" id="A0AA96FE66"/>
<feature type="compositionally biased region" description="Basic and acidic residues" evidence="1">
    <location>
        <begin position="470"/>
        <end position="485"/>
    </location>
</feature>
<dbReference type="Pfam" id="PF06293">
    <property type="entry name" value="Kdo"/>
    <property type="match status" value="1"/>
</dbReference>